<evidence type="ECO:0000256" key="10">
    <source>
        <dbReference type="ARBA" id="ARBA00023134"/>
    </source>
</evidence>
<dbReference type="GO" id="GO:0005525">
    <property type="term" value="F:GTP binding"/>
    <property type="evidence" value="ECO:0007669"/>
    <property type="project" value="UniProtKB-KW"/>
</dbReference>
<dbReference type="EMBL" id="GDJX01013935">
    <property type="protein sequence ID" value="JAT54001.1"/>
    <property type="molecule type" value="Transcribed_RNA"/>
</dbReference>
<dbReference type="Pfam" id="PF00350">
    <property type="entry name" value="Dynamin_N"/>
    <property type="match status" value="1"/>
</dbReference>
<evidence type="ECO:0000256" key="3">
    <source>
        <dbReference type="ARBA" id="ARBA00022692"/>
    </source>
</evidence>
<evidence type="ECO:0000256" key="6">
    <source>
        <dbReference type="ARBA" id="ARBA00022801"/>
    </source>
</evidence>
<dbReference type="InterPro" id="IPR045063">
    <property type="entry name" value="Dynamin_N"/>
</dbReference>
<dbReference type="PROSITE" id="PS51718">
    <property type="entry name" value="G_DYNAMIN_2"/>
    <property type="match status" value="1"/>
</dbReference>
<dbReference type="AlphaFoldDB" id="A0A1D1YHA7"/>
<evidence type="ECO:0000256" key="9">
    <source>
        <dbReference type="ARBA" id="ARBA00023128"/>
    </source>
</evidence>
<feature type="region of interest" description="Disordered" evidence="12">
    <location>
        <begin position="108"/>
        <end position="138"/>
    </location>
</feature>
<accession>A0A1D1YHA7</accession>
<evidence type="ECO:0000256" key="11">
    <source>
        <dbReference type="ARBA" id="ARBA00023136"/>
    </source>
</evidence>
<feature type="transmembrane region" description="Helical" evidence="13">
    <location>
        <begin position="695"/>
        <end position="713"/>
    </location>
</feature>
<reference evidence="15" key="1">
    <citation type="submission" date="2015-07" db="EMBL/GenBank/DDBJ databases">
        <title>Transcriptome Assembly of Anthurium amnicola.</title>
        <authorList>
            <person name="Suzuki J."/>
        </authorList>
    </citation>
    <scope>NUCLEOTIDE SEQUENCE</scope>
</reference>
<evidence type="ECO:0000256" key="7">
    <source>
        <dbReference type="ARBA" id="ARBA00022989"/>
    </source>
</evidence>
<organism evidence="15">
    <name type="scientific">Anthurium amnicola</name>
    <dbReference type="NCBI Taxonomy" id="1678845"/>
    <lineage>
        <taxon>Eukaryota</taxon>
        <taxon>Viridiplantae</taxon>
        <taxon>Streptophyta</taxon>
        <taxon>Embryophyta</taxon>
        <taxon>Tracheophyta</taxon>
        <taxon>Spermatophyta</taxon>
        <taxon>Magnoliopsida</taxon>
        <taxon>Liliopsida</taxon>
        <taxon>Araceae</taxon>
        <taxon>Pothoideae</taxon>
        <taxon>Potheae</taxon>
        <taxon>Anthurium</taxon>
    </lineage>
</organism>
<comment type="subcellular location">
    <subcellularLocation>
        <location evidence="1">Mitochondrion membrane</location>
        <topology evidence="1">Multi-pass membrane protein</topology>
    </subcellularLocation>
    <subcellularLocation>
        <location evidence="2">Mitochondrion outer membrane</location>
    </subcellularLocation>
</comment>
<evidence type="ECO:0000256" key="4">
    <source>
        <dbReference type="ARBA" id="ARBA00022741"/>
    </source>
</evidence>
<keyword evidence="7 13" id="KW-1133">Transmembrane helix</keyword>
<keyword evidence="9" id="KW-0496">Mitochondrion</keyword>
<dbReference type="InterPro" id="IPR030381">
    <property type="entry name" value="G_DYNAMIN_dom"/>
</dbReference>
<feature type="region of interest" description="Disordered" evidence="12">
    <location>
        <begin position="1"/>
        <end position="57"/>
    </location>
</feature>
<sequence>MSASFNNDTRAARRHSLAAESPTSIANGRSSLSGGRLTASYPPLVSSPESSEMGGLERSSVGVDQHAYAGKCNRLMKLLGGTSALLKGLRENNDRWLILYPHQTSPKIQRAQSFSEKGNDRYPLKRSNSFSAPHNGDSDFMDEDSRLVTSVDTLEFHTRLNVLKLEMKSHDHQSTEEIMESLEKSSIAELLNKRIDKSLKHLTSLHARIADKSSKVLVAGDLNAGKSTLVNALLRRQVLPVDQQPCTTMFCEVLDARENGGVEAIHAIKNIESYNREDPATFTEIQYSDLYETASEHGDIYKQLKIYCRDRRISEESLLHNGVVDIALVDCPGLNSDSLKTMAVFARQEEIDVIVFVVSAENHFTLSANQFLRNASNEKAYLFIIVNKFDEIKNKKKCEKIILDQIQQISPRTYEHSEHLVHFVSANSINLDNPYDQKIAEFEKMEEDLRNFVLKKRSKSKLAPAEHYLSNVLADITVLSEYNHGKAEEEYQNAISEFNEAKPLYDTLRMKRNQVIEEAEKIAEDTSANIHKYTKENLEKAINGVHKLPTKCEWSSILYVWQYVLEVKDEALGSIEQATRENEDFAKNMTAEGAEKIKLLADANQLSGEARQVNISKLFGRQPTEILIHIGPTDLFDIDFEFSDKLGEKLSDKLQMATLSGGALVVVASKYLGYKSALTTLWRFGNFVGFDNMKRLAIPILLLAGAGTTYYLFSDMQRVVTCKVRQKVRKHLMAEDYADGEGKRLARYGRKVMRKITNDLQIRFHDAVQEQEKRCKRLREALKETGEAKNYFGDVFKKSIEMSETLKFLKIDLEEREQLTVF</sequence>
<evidence type="ECO:0000256" key="12">
    <source>
        <dbReference type="SAM" id="MobiDB-lite"/>
    </source>
</evidence>
<evidence type="ECO:0000259" key="14">
    <source>
        <dbReference type="PROSITE" id="PS51718"/>
    </source>
</evidence>
<gene>
    <name evidence="15" type="primary">fzo1_1</name>
    <name evidence="15" type="ORF">g.15513</name>
</gene>
<dbReference type="GO" id="GO:0005741">
    <property type="term" value="C:mitochondrial outer membrane"/>
    <property type="evidence" value="ECO:0007669"/>
    <property type="project" value="UniProtKB-SubCell"/>
</dbReference>
<dbReference type="PANTHER" id="PTHR10465:SF0">
    <property type="entry name" value="SARCALUMENIN"/>
    <property type="match status" value="1"/>
</dbReference>
<evidence type="ECO:0000256" key="5">
    <source>
        <dbReference type="ARBA" id="ARBA00022787"/>
    </source>
</evidence>
<dbReference type="Gene3D" id="3.40.50.300">
    <property type="entry name" value="P-loop containing nucleotide triphosphate hydrolases"/>
    <property type="match status" value="1"/>
</dbReference>
<keyword evidence="4" id="KW-0547">Nucleotide-binding</keyword>
<evidence type="ECO:0000256" key="1">
    <source>
        <dbReference type="ARBA" id="ARBA00004225"/>
    </source>
</evidence>
<protein>
    <submittedName>
        <fullName evidence="15">Transmembrane GTPase fzo1</fullName>
    </submittedName>
</protein>
<dbReference type="GO" id="GO:0003924">
    <property type="term" value="F:GTPase activity"/>
    <property type="evidence" value="ECO:0007669"/>
    <property type="project" value="InterPro"/>
</dbReference>
<evidence type="ECO:0000313" key="15">
    <source>
        <dbReference type="EMBL" id="JAT54001.1"/>
    </source>
</evidence>
<proteinExistence type="predicted"/>
<dbReference type="InterPro" id="IPR027417">
    <property type="entry name" value="P-loop_NTPase"/>
</dbReference>
<name>A0A1D1YHA7_9ARAE</name>
<keyword evidence="6" id="KW-0378">Hydrolase</keyword>
<feature type="compositionally biased region" description="Polar residues" evidence="12">
    <location>
        <begin position="21"/>
        <end position="33"/>
    </location>
</feature>
<feature type="domain" description="Dynamin-type G" evidence="14">
    <location>
        <begin position="210"/>
        <end position="482"/>
    </location>
</feature>
<keyword evidence="5" id="KW-1000">Mitochondrion outer membrane</keyword>
<keyword evidence="11 13" id="KW-0472">Membrane</keyword>
<evidence type="ECO:0000256" key="8">
    <source>
        <dbReference type="ARBA" id="ARBA00023054"/>
    </source>
</evidence>
<dbReference type="InterPro" id="IPR027094">
    <property type="entry name" value="Mitofusin_fam"/>
</dbReference>
<evidence type="ECO:0000256" key="2">
    <source>
        <dbReference type="ARBA" id="ARBA00004294"/>
    </source>
</evidence>
<dbReference type="GO" id="GO:0051646">
    <property type="term" value="P:mitochondrion localization"/>
    <property type="evidence" value="ECO:0007669"/>
    <property type="project" value="TreeGrafter"/>
</dbReference>
<dbReference type="PANTHER" id="PTHR10465">
    <property type="entry name" value="TRANSMEMBRANE GTPASE FZO1"/>
    <property type="match status" value="1"/>
</dbReference>
<dbReference type="SUPFAM" id="SSF52540">
    <property type="entry name" value="P-loop containing nucleoside triphosphate hydrolases"/>
    <property type="match status" value="1"/>
</dbReference>
<dbReference type="FunFam" id="3.40.50.300:FF:000638">
    <property type="entry name" value="Transmembrane GTPase Fzo1, putative"/>
    <property type="match status" value="1"/>
</dbReference>
<keyword evidence="3 13" id="KW-0812">Transmembrane</keyword>
<keyword evidence="10" id="KW-0342">GTP-binding</keyword>
<keyword evidence="8" id="KW-0175">Coiled coil</keyword>
<dbReference type="GO" id="GO:0008053">
    <property type="term" value="P:mitochondrial fusion"/>
    <property type="evidence" value="ECO:0007669"/>
    <property type="project" value="TreeGrafter"/>
</dbReference>
<evidence type="ECO:0000256" key="13">
    <source>
        <dbReference type="SAM" id="Phobius"/>
    </source>
</evidence>